<reference evidence="3" key="1">
    <citation type="journal article" date="2010" name="Nat. Biotechnol.">
        <title>Draft genome sequence of the oilseed species Ricinus communis.</title>
        <authorList>
            <person name="Chan A.P."/>
            <person name="Crabtree J."/>
            <person name="Zhao Q."/>
            <person name="Lorenzi H."/>
            <person name="Orvis J."/>
            <person name="Puiu D."/>
            <person name="Melake-Berhan A."/>
            <person name="Jones K.M."/>
            <person name="Redman J."/>
            <person name="Chen G."/>
            <person name="Cahoon E.B."/>
            <person name="Gedil M."/>
            <person name="Stanke M."/>
            <person name="Haas B.J."/>
            <person name="Wortman J.R."/>
            <person name="Fraser-Liggett C.M."/>
            <person name="Ravel J."/>
            <person name="Rabinowicz P.D."/>
        </authorList>
    </citation>
    <scope>NUCLEOTIDE SEQUENCE [LARGE SCALE GENOMIC DNA]</scope>
    <source>
        <strain evidence="3">cv. Hale</strain>
    </source>
</reference>
<dbReference type="EMBL" id="EQ973829">
    <property type="protein sequence ID" value="EEF43778.1"/>
    <property type="molecule type" value="Genomic_DNA"/>
</dbReference>
<keyword evidence="3" id="KW-1185">Reference proteome</keyword>
<sequence length="51" mass="5731">MCLDFNKVFAENVGVKNGTKNKCELQERATNGMQMQKKSGSGYKTNLRFKG</sequence>
<proteinExistence type="predicted"/>
<dbReference type="Proteomes" id="UP000008311">
    <property type="component" value="Unassembled WGS sequence"/>
</dbReference>
<gene>
    <name evidence="2" type="ORF">RCOM_1307490</name>
</gene>
<protein>
    <submittedName>
        <fullName evidence="2">Uncharacterized protein</fullName>
    </submittedName>
</protein>
<feature type="region of interest" description="Disordered" evidence="1">
    <location>
        <begin position="31"/>
        <end position="51"/>
    </location>
</feature>
<evidence type="ECO:0000313" key="3">
    <source>
        <dbReference type="Proteomes" id="UP000008311"/>
    </source>
</evidence>
<organism evidence="2 3">
    <name type="scientific">Ricinus communis</name>
    <name type="common">Castor bean</name>
    <dbReference type="NCBI Taxonomy" id="3988"/>
    <lineage>
        <taxon>Eukaryota</taxon>
        <taxon>Viridiplantae</taxon>
        <taxon>Streptophyta</taxon>
        <taxon>Embryophyta</taxon>
        <taxon>Tracheophyta</taxon>
        <taxon>Spermatophyta</taxon>
        <taxon>Magnoliopsida</taxon>
        <taxon>eudicotyledons</taxon>
        <taxon>Gunneridae</taxon>
        <taxon>Pentapetalae</taxon>
        <taxon>rosids</taxon>
        <taxon>fabids</taxon>
        <taxon>Malpighiales</taxon>
        <taxon>Euphorbiaceae</taxon>
        <taxon>Acalyphoideae</taxon>
        <taxon>Acalypheae</taxon>
        <taxon>Ricinus</taxon>
    </lineage>
</organism>
<dbReference type="AlphaFoldDB" id="B9RY17"/>
<feature type="compositionally biased region" description="Polar residues" evidence="1">
    <location>
        <begin position="31"/>
        <end position="44"/>
    </location>
</feature>
<accession>B9RY17</accession>
<dbReference type="InParanoid" id="B9RY17"/>
<name>B9RY17_RICCO</name>
<evidence type="ECO:0000313" key="2">
    <source>
        <dbReference type="EMBL" id="EEF43778.1"/>
    </source>
</evidence>
<evidence type="ECO:0000256" key="1">
    <source>
        <dbReference type="SAM" id="MobiDB-lite"/>
    </source>
</evidence>